<dbReference type="Pfam" id="PF04488">
    <property type="entry name" value="Gly_transf_sug"/>
    <property type="match status" value="1"/>
</dbReference>
<dbReference type="SUPFAM" id="SSF53448">
    <property type="entry name" value="Nucleotide-diphospho-sugar transferases"/>
    <property type="match status" value="1"/>
</dbReference>
<evidence type="ECO:0000256" key="2">
    <source>
        <dbReference type="SAM" id="Phobius"/>
    </source>
</evidence>
<evidence type="ECO:0000313" key="4">
    <source>
        <dbReference type="Proteomes" id="UP001153678"/>
    </source>
</evidence>
<keyword evidence="4" id="KW-1185">Reference proteome</keyword>
<dbReference type="EMBL" id="CAMKVN010001838">
    <property type="protein sequence ID" value="CAI2178368.1"/>
    <property type="molecule type" value="Genomic_DNA"/>
</dbReference>
<gene>
    <name evidence="3" type="ORF">FWILDA_LOCUS8552</name>
</gene>
<name>A0A9W4SRZ0_9GLOM</name>
<reference evidence="3" key="1">
    <citation type="submission" date="2022-08" db="EMBL/GenBank/DDBJ databases">
        <authorList>
            <person name="Kallberg Y."/>
            <person name="Tangrot J."/>
            <person name="Rosling A."/>
        </authorList>
    </citation>
    <scope>NUCLEOTIDE SEQUENCE</scope>
    <source>
        <strain evidence="3">Wild A</strain>
    </source>
</reference>
<dbReference type="Gene3D" id="3.90.550.20">
    <property type="match status" value="1"/>
</dbReference>
<feature type="transmembrane region" description="Helical" evidence="2">
    <location>
        <begin position="12"/>
        <end position="33"/>
    </location>
</feature>
<evidence type="ECO:0000256" key="1">
    <source>
        <dbReference type="ARBA" id="ARBA00009003"/>
    </source>
</evidence>
<organism evidence="3 4">
    <name type="scientific">Funneliformis geosporum</name>
    <dbReference type="NCBI Taxonomy" id="1117311"/>
    <lineage>
        <taxon>Eukaryota</taxon>
        <taxon>Fungi</taxon>
        <taxon>Fungi incertae sedis</taxon>
        <taxon>Mucoromycota</taxon>
        <taxon>Glomeromycotina</taxon>
        <taxon>Glomeromycetes</taxon>
        <taxon>Glomerales</taxon>
        <taxon>Glomeraceae</taxon>
        <taxon>Funneliformis</taxon>
    </lineage>
</organism>
<keyword evidence="2" id="KW-1133">Transmembrane helix</keyword>
<sequence>MSSISQILKNKCLWFFIAFIILTDLLYTVYFNLSDEDLNTIETIDQYSMNIQQRPEDGFIMDTDRVMQECNMRARSVESCLKYLDKKDDDYMITFPLSSKNSIIPPQCKENEPPMLFHVFWRGMITDKLALQIKSFLYTQPLTCSKLYVWLQNSDTDINLNPFAGNLYKKFSPRNVEFRRWDTEEQLNFDDLFKGWKAIMEKHSSVAFSDLVRFVVLNRYGGMYMDGDVLFLRDMRPLYHSGLDFSYKWSFKNEYNTAVLRLHANGTTSRKIISQAMLNKMNFHPFQIRNYLMVNASIPSDSHLAKSIYNSQLYMYSVPLFDPLWLKNDNKQKNILKPNLRGMDDVWDPNLVPNEFPEIGNLSLYSPLELRKADEFFRGAFAYHWHNNWSKNLNPNCWMGVMQTAYDSFLNGTQTNIYGEYVKY</sequence>
<keyword evidence="2" id="KW-0472">Membrane</keyword>
<accession>A0A9W4SRZ0</accession>
<dbReference type="AlphaFoldDB" id="A0A9W4SRZ0"/>
<comment type="caution">
    <text evidence="3">The sequence shown here is derived from an EMBL/GenBank/DDBJ whole genome shotgun (WGS) entry which is preliminary data.</text>
</comment>
<keyword evidence="2" id="KW-0812">Transmembrane</keyword>
<dbReference type="OrthoDB" id="409543at2759"/>
<protein>
    <submittedName>
        <fullName evidence="3">2512_t:CDS:1</fullName>
    </submittedName>
</protein>
<comment type="similarity">
    <text evidence="1">Belongs to the glycosyltransferase 32 family.</text>
</comment>
<dbReference type="InterPro" id="IPR029044">
    <property type="entry name" value="Nucleotide-diphossugar_trans"/>
</dbReference>
<dbReference type="Proteomes" id="UP001153678">
    <property type="component" value="Unassembled WGS sequence"/>
</dbReference>
<proteinExistence type="inferred from homology"/>
<dbReference type="InterPro" id="IPR007577">
    <property type="entry name" value="GlycoTrfase_DXD_sugar-bd_CS"/>
</dbReference>
<evidence type="ECO:0000313" key="3">
    <source>
        <dbReference type="EMBL" id="CAI2178368.1"/>
    </source>
</evidence>